<evidence type="ECO:0000256" key="8">
    <source>
        <dbReference type="ARBA" id="ARBA00022991"/>
    </source>
</evidence>
<evidence type="ECO:0000256" key="7">
    <source>
        <dbReference type="ARBA" id="ARBA00022777"/>
    </source>
</evidence>
<evidence type="ECO:0000259" key="11">
    <source>
        <dbReference type="PROSITE" id="PS50109"/>
    </source>
</evidence>
<dbReference type="SUPFAM" id="SSF55781">
    <property type="entry name" value="GAF domain-like"/>
    <property type="match status" value="2"/>
</dbReference>
<evidence type="ECO:0000256" key="4">
    <source>
        <dbReference type="ARBA" id="ARBA00022543"/>
    </source>
</evidence>
<dbReference type="Gene3D" id="3.30.565.10">
    <property type="entry name" value="Histidine kinase-like ATPase, C-terminal domain"/>
    <property type="match status" value="1"/>
</dbReference>
<dbReference type="SMART" id="SM00388">
    <property type="entry name" value="HisKA"/>
    <property type="match status" value="1"/>
</dbReference>
<dbReference type="Pfam" id="PF02518">
    <property type="entry name" value="HATPase_c"/>
    <property type="match status" value="1"/>
</dbReference>
<dbReference type="PROSITE" id="PS50109">
    <property type="entry name" value="HIS_KIN"/>
    <property type="match status" value="1"/>
</dbReference>
<dbReference type="PANTHER" id="PTHR42878">
    <property type="entry name" value="TWO-COMPONENT HISTIDINE KINASE"/>
    <property type="match status" value="1"/>
</dbReference>
<dbReference type="InterPro" id="IPR036890">
    <property type="entry name" value="HATPase_C_sf"/>
</dbReference>
<name>A0ABM9AWB4_9BACT</name>
<comment type="caution">
    <text evidence="12">The sequence shown here is derived from an EMBL/GenBank/DDBJ whole genome shotgun (WGS) entry which is preliminary data.</text>
</comment>
<evidence type="ECO:0000259" key="10">
    <source>
        <dbReference type="PROSITE" id="PS50046"/>
    </source>
</evidence>
<reference evidence="12" key="1">
    <citation type="submission" date="2021-12" db="EMBL/GenBank/DDBJ databases">
        <authorList>
            <person name="Rodrigo-Torres L."/>
            <person name="Arahal R. D."/>
            <person name="Lucena T."/>
        </authorList>
    </citation>
    <scope>NUCLEOTIDE SEQUENCE</scope>
    <source>
        <strain evidence="12">CECT 8419</strain>
    </source>
</reference>
<dbReference type="SMART" id="SM00387">
    <property type="entry name" value="HATPase_c"/>
    <property type="match status" value="1"/>
</dbReference>
<dbReference type="InterPro" id="IPR003594">
    <property type="entry name" value="HATPase_dom"/>
</dbReference>
<dbReference type="Pfam" id="PF00360">
    <property type="entry name" value="PHY"/>
    <property type="match status" value="1"/>
</dbReference>
<keyword evidence="6 12" id="KW-0808">Transferase</keyword>
<dbReference type="InterPro" id="IPR013515">
    <property type="entry name" value="Phytochrome_cen-reg"/>
</dbReference>
<keyword evidence="5" id="KW-0716">Sensory transduction</keyword>
<evidence type="ECO:0000313" key="13">
    <source>
        <dbReference type="Proteomes" id="UP000837803"/>
    </source>
</evidence>
<dbReference type="GO" id="GO:0004673">
    <property type="term" value="F:protein histidine kinase activity"/>
    <property type="evidence" value="ECO:0007669"/>
    <property type="project" value="UniProtKB-EC"/>
</dbReference>
<protein>
    <recommendedName>
        <fullName evidence="3">histidine kinase</fullName>
        <ecNumber evidence="3">2.7.13.3</ecNumber>
    </recommendedName>
</protein>
<dbReference type="Pfam" id="PF01590">
    <property type="entry name" value="GAF"/>
    <property type="match status" value="1"/>
</dbReference>
<keyword evidence="8" id="KW-0157">Chromophore</keyword>
<sequence length="767" mass="86182">MSLSSDPVAQSIREVYPYPVDLENCDVEPLRHIQVVQAHACLLAVEIDSLIVRYVSENTLSFLGKPWEEIIDAHVDTVLSAEVIGQIPLGLGRTGGFDTINPILSMVKISGKQLMRNVIIHRTDDLLLIEVEARDSNLQTAQYQQLLARSISRIQNITDPNILFPDTALIIKQISGYDRVMVYQFDKDYNGEVIAEARNETLESFEGLRYPHTDIPKQARELYLTNRIRLISSAGEVPARIQQSTQLPQAAPLDLTLAGSRGVSPVHLEYLGYMGVNNSLSVAIVLRGKLWGLFALHHYSPRHIDYEVRNVLMFIGEIFSGHLSLQAANRYREQTLTRKLARLAIGEQITKTRDIFAGLTTGNYSLLNMFPGTSGTAVYFEGRMERQGDAPDEADILALAGWIREHAAFQDLYYESDSVSKVFPPFAAYCDSAAGVMMIFLDATHNDWICWFRPGMVQQISWGGKPNKQLVVTDTSRRLGPRQSFARYVQTVEGCSAPWTDGEIDTALALRITVINSLMQRYTEVKEINERLQKAYEDLESFSYTVSHDLRAPLRAINGYAEILEEEYGEELNDDAKTLLGGIQRGVEQMNSFITDILELSRVGSGGLQLKTTAVIPLIQDVLLELNLVYLRSRKIAIHVDEQIPPVVADPRLLRQLYTNLLSNSLKYVLPDAQGELAIRAGAYFDEELQCTVYTVSNTGPEIPVEYRRSIFQMFSRMSSNHESEGTGVGLAIVERIVERHMGKVWVDDTGLGVTFHFYLKSEHITQ</sequence>
<evidence type="ECO:0000256" key="6">
    <source>
        <dbReference type="ARBA" id="ARBA00022679"/>
    </source>
</evidence>
<evidence type="ECO:0000256" key="2">
    <source>
        <dbReference type="ARBA" id="ARBA00006402"/>
    </source>
</evidence>
<dbReference type="Pfam" id="PF08446">
    <property type="entry name" value="PAS_2"/>
    <property type="match status" value="1"/>
</dbReference>
<dbReference type="Gene3D" id="3.30.450.270">
    <property type="match status" value="1"/>
</dbReference>
<feature type="domain" description="Histidine kinase" evidence="11">
    <location>
        <begin position="545"/>
        <end position="764"/>
    </location>
</feature>
<evidence type="ECO:0000256" key="1">
    <source>
        <dbReference type="ARBA" id="ARBA00000085"/>
    </source>
</evidence>
<keyword evidence="13" id="KW-1185">Reference proteome</keyword>
<dbReference type="Gene3D" id="3.30.450.20">
    <property type="entry name" value="PAS domain"/>
    <property type="match status" value="1"/>
</dbReference>
<evidence type="ECO:0000256" key="3">
    <source>
        <dbReference type="ARBA" id="ARBA00012438"/>
    </source>
</evidence>
<dbReference type="SUPFAM" id="SSF47384">
    <property type="entry name" value="Homodimeric domain of signal transducing histidine kinase"/>
    <property type="match status" value="1"/>
</dbReference>
<dbReference type="InterPro" id="IPR003661">
    <property type="entry name" value="HisK_dim/P_dom"/>
</dbReference>
<comment type="similarity">
    <text evidence="2">In the N-terminal section; belongs to the phytochrome family.</text>
</comment>
<comment type="catalytic activity">
    <reaction evidence="1">
        <text>ATP + protein L-histidine = ADP + protein N-phospho-L-histidine.</text>
        <dbReference type="EC" id="2.7.13.3"/>
    </reaction>
</comment>
<dbReference type="InterPro" id="IPR035965">
    <property type="entry name" value="PAS-like_dom_sf"/>
</dbReference>
<keyword evidence="4" id="KW-0600">Photoreceptor protein</keyword>
<proteinExistence type="inferred from homology"/>
<evidence type="ECO:0000256" key="9">
    <source>
        <dbReference type="ARBA" id="ARBA00023170"/>
    </source>
</evidence>
<dbReference type="InterPro" id="IPR043150">
    <property type="entry name" value="Phytochrome_PHY_sf"/>
</dbReference>
<dbReference type="InterPro" id="IPR013654">
    <property type="entry name" value="PAS_2"/>
</dbReference>
<dbReference type="InterPro" id="IPR036097">
    <property type="entry name" value="HisK_dim/P_sf"/>
</dbReference>
<organism evidence="12 13">
    <name type="scientific">Neolewinella maritima</name>
    <dbReference type="NCBI Taxonomy" id="1383882"/>
    <lineage>
        <taxon>Bacteria</taxon>
        <taxon>Pseudomonadati</taxon>
        <taxon>Bacteroidota</taxon>
        <taxon>Saprospiria</taxon>
        <taxon>Saprospirales</taxon>
        <taxon>Lewinellaceae</taxon>
        <taxon>Neolewinella</taxon>
    </lineage>
</organism>
<dbReference type="InterPro" id="IPR016132">
    <property type="entry name" value="Phyto_chromo_attachment"/>
</dbReference>
<feature type="domain" description="Phytochrome chromophore attachment site" evidence="10">
    <location>
        <begin position="159"/>
        <end position="317"/>
    </location>
</feature>
<dbReference type="SMART" id="SM00065">
    <property type="entry name" value="GAF"/>
    <property type="match status" value="1"/>
</dbReference>
<dbReference type="InterPro" id="IPR050351">
    <property type="entry name" value="BphY/WalK/GraS-like"/>
</dbReference>
<dbReference type="InterPro" id="IPR029016">
    <property type="entry name" value="GAF-like_dom_sf"/>
</dbReference>
<dbReference type="InterPro" id="IPR005467">
    <property type="entry name" value="His_kinase_dom"/>
</dbReference>
<dbReference type="InterPro" id="IPR003018">
    <property type="entry name" value="GAF"/>
</dbReference>
<dbReference type="EC" id="2.7.13.3" evidence="3"/>
<dbReference type="InterPro" id="IPR001294">
    <property type="entry name" value="Phytochrome"/>
</dbReference>
<dbReference type="PANTHER" id="PTHR42878:SF15">
    <property type="entry name" value="BACTERIOPHYTOCHROME"/>
    <property type="match status" value="1"/>
</dbReference>
<dbReference type="RefSeq" id="WP_238749197.1">
    <property type="nucleotide sequence ID" value="NZ_CAKLPZ010000001.1"/>
</dbReference>
<dbReference type="SUPFAM" id="SSF55874">
    <property type="entry name" value="ATPase domain of HSP90 chaperone/DNA topoisomerase II/histidine kinase"/>
    <property type="match status" value="1"/>
</dbReference>
<dbReference type="PROSITE" id="PS50046">
    <property type="entry name" value="PHYTOCHROME_2"/>
    <property type="match status" value="1"/>
</dbReference>
<dbReference type="SUPFAM" id="SSF55785">
    <property type="entry name" value="PYP-like sensor domain (PAS domain)"/>
    <property type="match status" value="1"/>
</dbReference>
<gene>
    <name evidence="12" type="primary">cph1_2</name>
    <name evidence="12" type="ORF">LEM8419_00292</name>
</gene>
<dbReference type="Gene3D" id="3.30.450.40">
    <property type="match status" value="1"/>
</dbReference>
<dbReference type="CDD" id="cd00082">
    <property type="entry name" value="HisKA"/>
    <property type="match status" value="1"/>
</dbReference>
<keyword evidence="9" id="KW-0675">Receptor</keyword>
<keyword evidence="7" id="KW-0418">Kinase</keyword>
<dbReference type="Pfam" id="PF00512">
    <property type="entry name" value="HisKA"/>
    <property type="match status" value="1"/>
</dbReference>
<dbReference type="Proteomes" id="UP000837803">
    <property type="component" value="Unassembled WGS sequence"/>
</dbReference>
<evidence type="ECO:0000256" key="5">
    <source>
        <dbReference type="ARBA" id="ARBA00022606"/>
    </source>
</evidence>
<dbReference type="PRINTS" id="PR01033">
    <property type="entry name" value="PHYTOCHROME"/>
</dbReference>
<accession>A0ABM9AWB4</accession>
<dbReference type="EMBL" id="CAKLPZ010000001">
    <property type="protein sequence ID" value="CAH0998999.1"/>
    <property type="molecule type" value="Genomic_DNA"/>
</dbReference>
<dbReference type="Gene3D" id="1.10.287.130">
    <property type="match status" value="1"/>
</dbReference>
<evidence type="ECO:0000313" key="12">
    <source>
        <dbReference type="EMBL" id="CAH0998999.1"/>
    </source>
</evidence>